<organism evidence="3 4">
    <name type="scientific">Oedothorax gibbosus</name>
    <dbReference type="NCBI Taxonomy" id="931172"/>
    <lineage>
        <taxon>Eukaryota</taxon>
        <taxon>Metazoa</taxon>
        <taxon>Ecdysozoa</taxon>
        <taxon>Arthropoda</taxon>
        <taxon>Chelicerata</taxon>
        <taxon>Arachnida</taxon>
        <taxon>Araneae</taxon>
        <taxon>Araneomorphae</taxon>
        <taxon>Entelegynae</taxon>
        <taxon>Araneoidea</taxon>
        <taxon>Linyphiidae</taxon>
        <taxon>Erigoninae</taxon>
        <taxon>Oedothorax</taxon>
    </lineage>
</organism>
<gene>
    <name evidence="3" type="ORF">JTE90_002721</name>
</gene>
<accession>A0AAV6VZF1</accession>
<evidence type="ECO:0000313" key="3">
    <source>
        <dbReference type="EMBL" id="KAG8201046.1"/>
    </source>
</evidence>
<evidence type="ECO:0000256" key="2">
    <source>
        <dbReference type="SAM" id="Phobius"/>
    </source>
</evidence>
<sequence length="74" mass="8602">MSERNVLILSPAIYLCLLVILICLIWIICVCFNILWNRLRKPNQMKPAARDMPPPYDLSPVPYESLPPNYEDTI</sequence>
<name>A0AAV6VZF1_9ARAC</name>
<feature type="transmembrane region" description="Helical" evidence="2">
    <location>
        <begin position="12"/>
        <end position="36"/>
    </location>
</feature>
<dbReference type="Proteomes" id="UP000827092">
    <property type="component" value="Unassembled WGS sequence"/>
</dbReference>
<dbReference type="AlphaFoldDB" id="A0AAV6VZF1"/>
<keyword evidence="4" id="KW-1185">Reference proteome</keyword>
<comment type="caution">
    <text evidence="3">The sequence shown here is derived from an EMBL/GenBank/DDBJ whole genome shotgun (WGS) entry which is preliminary data.</text>
</comment>
<protein>
    <recommendedName>
        <fullName evidence="5">ATP synthase F0 subunit 8</fullName>
    </recommendedName>
</protein>
<keyword evidence="2" id="KW-0472">Membrane</keyword>
<reference evidence="3 4" key="1">
    <citation type="journal article" date="2022" name="Nat. Ecol. Evol.">
        <title>A masculinizing supergene underlies an exaggerated male reproductive morph in a spider.</title>
        <authorList>
            <person name="Hendrickx F."/>
            <person name="De Corte Z."/>
            <person name="Sonet G."/>
            <person name="Van Belleghem S.M."/>
            <person name="Kostlbacher S."/>
            <person name="Vangestel C."/>
        </authorList>
    </citation>
    <scope>NUCLEOTIDE SEQUENCE [LARGE SCALE GENOMIC DNA]</scope>
    <source>
        <strain evidence="3">W744_W776</strain>
    </source>
</reference>
<keyword evidence="2" id="KW-1133">Transmembrane helix</keyword>
<evidence type="ECO:0000313" key="4">
    <source>
        <dbReference type="Proteomes" id="UP000827092"/>
    </source>
</evidence>
<proteinExistence type="predicted"/>
<dbReference type="EMBL" id="JAFNEN010000009">
    <property type="protein sequence ID" value="KAG8201046.1"/>
    <property type="molecule type" value="Genomic_DNA"/>
</dbReference>
<evidence type="ECO:0008006" key="5">
    <source>
        <dbReference type="Google" id="ProtNLM"/>
    </source>
</evidence>
<keyword evidence="2" id="KW-0812">Transmembrane</keyword>
<evidence type="ECO:0000256" key="1">
    <source>
        <dbReference type="SAM" id="MobiDB-lite"/>
    </source>
</evidence>
<feature type="region of interest" description="Disordered" evidence="1">
    <location>
        <begin position="45"/>
        <end position="74"/>
    </location>
</feature>